<protein>
    <recommendedName>
        <fullName evidence="4">SGNH/GDSL hydrolase family protein</fullName>
    </recommendedName>
</protein>
<proteinExistence type="predicted"/>
<reference evidence="2 3" key="1">
    <citation type="submission" date="2023-11" db="EMBL/GenBank/DDBJ databases">
        <title>Draft genome of Azohydromonas lata strain H1 (DSM1123), a polyhydroxyalkanoate producer.</title>
        <authorList>
            <person name="Traversa D."/>
            <person name="D'Addabbo P."/>
            <person name="Pazzani C."/>
            <person name="Manzari C."/>
            <person name="Chiara M."/>
            <person name="Scrascia M."/>
        </authorList>
    </citation>
    <scope>NUCLEOTIDE SEQUENCE [LARGE SCALE GENOMIC DNA]</scope>
    <source>
        <strain evidence="2 3">H1</strain>
    </source>
</reference>
<feature type="signal peptide" evidence="1">
    <location>
        <begin position="1"/>
        <end position="26"/>
    </location>
</feature>
<organism evidence="2 3">
    <name type="scientific">Azohydromonas lata</name>
    <dbReference type="NCBI Taxonomy" id="45677"/>
    <lineage>
        <taxon>Bacteria</taxon>
        <taxon>Pseudomonadati</taxon>
        <taxon>Pseudomonadota</taxon>
        <taxon>Betaproteobacteria</taxon>
        <taxon>Burkholderiales</taxon>
        <taxon>Sphaerotilaceae</taxon>
        <taxon>Azohydromonas</taxon>
    </lineage>
</organism>
<comment type="caution">
    <text evidence="2">The sequence shown here is derived from an EMBL/GenBank/DDBJ whole genome shotgun (WGS) entry which is preliminary data.</text>
</comment>
<dbReference type="SUPFAM" id="SSF52266">
    <property type="entry name" value="SGNH hydrolase"/>
    <property type="match status" value="1"/>
</dbReference>
<dbReference type="EMBL" id="JAXOJX010000036">
    <property type="protein sequence ID" value="MDZ5458885.1"/>
    <property type="molecule type" value="Genomic_DNA"/>
</dbReference>
<dbReference type="RefSeq" id="WP_322466838.1">
    <property type="nucleotide sequence ID" value="NZ_JAXOJX010000036.1"/>
</dbReference>
<dbReference type="Proteomes" id="UP001293718">
    <property type="component" value="Unassembled WGS sequence"/>
</dbReference>
<name>A0ABU5IJ20_9BURK</name>
<gene>
    <name evidence="2" type="ORF">SM757_20075</name>
</gene>
<accession>A0ABU5IJ20</accession>
<sequence>MSLNRLFARRPGRVSLALCAAAVLSACGGGDRVEPYVPQRLLAYGDELSLIDDATVATGTNTVTGAATSSAAGNGVKYTINGFNGTTGALDCTVNPMWVQQLAADMGMAFKQCAGSYTTFAAETRATVGARTGDVVTKLAALRTTAPVPTSSTLVTVQVGMYDIKALYDAAAADGTVTADEVTAATAEATRLGKLLAAEVTRFTEAGIGIIVATVPDIGQSPYMVSRGATANVQVWTAAFNEALVTNMPPDGHKVGLIFGRPYGLDRNGNPGDGYTNGRNCVAGTNTPLCTTSTLTDASKINNWIWADDLHPSPYTHYVMGTAAYNRVRNTLAPGQ</sequence>
<evidence type="ECO:0000313" key="2">
    <source>
        <dbReference type="EMBL" id="MDZ5458885.1"/>
    </source>
</evidence>
<evidence type="ECO:0000256" key="1">
    <source>
        <dbReference type="SAM" id="SignalP"/>
    </source>
</evidence>
<dbReference type="PROSITE" id="PS51257">
    <property type="entry name" value="PROKAR_LIPOPROTEIN"/>
    <property type="match status" value="1"/>
</dbReference>
<keyword evidence="1" id="KW-0732">Signal</keyword>
<feature type="chain" id="PRO_5046433537" description="SGNH/GDSL hydrolase family protein" evidence="1">
    <location>
        <begin position="27"/>
        <end position="336"/>
    </location>
</feature>
<keyword evidence="3" id="KW-1185">Reference proteome</keyword>
<evidence type="ECO:0008006" key="4">
    <source>
        <dbReference type="Google" id="ProtNLM"/>
    </source>
</evidence>
<dbReference type="Gene3D" id="3.40.50.1110">
    <property type="entry name" value="SGNH hydrolase"/>
    <property type="match status" value="1"/>
</dbReference>
<evidence type="ECO:0000313" key="3">
    <source>
        <dbReference type="Proteomes" id="UP001293718"/>
    </source>
</evidence>
<dbReference type="InterPro" id="IPR036514">
    <property type="entry name" value="SGNH_hydro_sf"/>
</dbReference>